<proteinExistence type="inferred from homology"/>
<gene>
    <name evidence="5" type="ORF">IAD17_05180</name>
</gene>
<evidence type="ECO:0000256" key="3">
    <source>
        <dbReference type="ARBA" id="ARBA00022898"/>
    </source>
</evidence>
<reference evidence="5" key="2">
    <citation type="journal article" date="2021" name="PeerJ">
        <title>Extensive microbial diversity within the chicken gut microbiome revealed by metagenomics and culture.</title>
        <authorList>
            <person name="Gilroy R."/>
            <person name="Ravi A."/>
            <person name="Getino M."/>
            <person name="Pursley I."/>
            <person name="Horton D.L."/>
            <person name="Alikhan N.F."/>
            <person name="Baker D."/>
            <person name="Gharbi K."/>
            <person name="Hall N."/>
            <person name="Watson M."/>
            <person name="Adriaenssens E.M."/>
            <person name="Foster-Nyarko E."/>
            <person name="Jarju S."/>
            <person name="Secka A."/>
            <person name="Antonio M."/>
            <person name="Oren A."/>
            <person name="Chaudhuri R.R."/>
            <person name="La Ragione R."/>
            <person name="Hildebrand F."/>
            <person name="Pallen M.J."/>
        </authorList>
    </citation>
    <scope>NUCLEOTIDE SEQUENCE</scope>
    <source>
        <strain evidence="5">ChiHjej12B11-29160</strain>
    </source>
</reference>
<dbReference type="GO" id="GO:0016829">
    <property type="term" value="F:lyase activity"/>
    <property type="evidence" value="ECO:0007669"/>
    <property type="project" value="InterPro"/>
</dbReference>
<evidence type="ECO:0000256" key="2">
    <source>
        <dbReference type="ARBA" id="ARBA00006966"/>
    </source>
</evidence>
<name>A0A9D1HZR7_9ACTN</name>
<evidence type="ECO:0000259" key="4">
    <source>
        <dbReference type="Pfam" id="PF01212"/>
    </source>
</evidence>
<reference evidence="5" key="1">
    <citation type="submission" date="2020-10" db="EMBL/GenBank/DDBJ databases">
        <authorList>
            <person name="Gilroy R."/>
        </authorList>
    </citation>
    <scope>NUCLEOTIDE SEQUENCE</scope>
    <source>
        <strain evidence="5">ChiHjej12B11-29160</strain>
    </source>
</reference>
<dbReference type="InterPro" id="IPR015422">
    <property type="entry name" value="PyrdxlP-dep_Trfase_small"/>
</dbReference>
<sequence length="351" mass="38362">MRMFMNDYSEGAAPALLDALVDTNYEQTVGYTEGDPHTEHARELIRTAVGRNDVSVEFCIGGTSANLVCVSGMLRDYEGVICTKDGHINVHETGAIAACGRTVLPTDDADGFLSPEAAERVWRFQTSTGRHMTRPALIYISNTTEFGGVWTRDRLDAICDWAHGHDLKVYLDGARLGSALTASNNDITLPYLAQKVDAFSIGGTKNGMLFGEAVVIADKQLALDFPYLVKERGGLLAKGRLLGVQFETAFAGGAANTPDEALYWQLARNANVCANHLRSGMIEAGYTPYGDSTSNQQFFIVSPDKAEQFEKSSGCEVFLTLEDGQKVIRFVCSWATKLNDVDELLEYAREL</sequence>
<evidence type="ECO:0000313" key="5">
    <source>
        <dbReference type="EMBL" id="HIU24295.1"/>
    </source>
</evidence>
<dbReference type="PANTHER" id="PTHR48097">
    <property type="entry name" value="L-THREONINE ALDOLASE-RELATED"/>
    <property type="match status" value="1"/>
</dbReference>
<dbReference type="Gene3D" id="3.90.1150.10">
    <property type="entry name" value="Aspartate Aminotransferase, domain 1"/>
    <property type="match status" value="1"/>
</dbReference>
<dbReference type="EMBL" id="DVMQ01000016">
    <property type="protein sequence ID" value="HIU24295.1"/>
    <property type="molecule type" value="Genomic_DNA"/>
</dbReference>
<dbReference type="Gene3D" id="3.40.640.10">
    <property type="entry name" value="Type I PLP-dependent aspartate aminotransferase-like (Major domain)"/>
    <property type="match status" value="1"/>
</dbReference>
<dbReference type="Pfam" id="PF01212">
    <property type="entry name" value="Beta_elim_lyase"/>
    <property type="match status" value="1"/>
</dbReference>
<evidence type="ECO:0000256" key="1">
    <source>
        <dbReference type="ARBA" id="ARBA00001933"/>
    </source>
</evidence>
<feature type="domain" description="Aromatic amino acid beta-eliminating lyase/threonine aldolase" evidence="4">
    <location>
        <begin position="32"/>
        <end position="236"/>
    </location>
</feature>
<accession>A0A9D1HZR7</accession>
<dbReference type="AlphaFoldDB" id="A0A9D1HZR7"/>
<dbReference type="InterPro" id="IPR015421">
    <property type="entry name" value="PyrdxlP-dep_Trfase_major"/>
</dbReference>
<comment type="caution">
    <text evidence="5">The sequence shown here is derived from an EMBL/GenBank/DDBJ whole genome shotgun (WGS) entry which is preliminary data.</text>
</comment>
<dbReference type="PANTHER" id="PTHR48097:SF5">
    <property type="entry name" value="LOW SPECIFICITY L-THREONINE ALDOLASE"/>
    <property type="match status" value="1"/>
</dbReference>
<dbReference type="Proteomes" id="UP000824078">
    <property type="component" value="Unassembled WGS sequence"/>
</dbReference>
<keyword evidence="3" id="KW-0663">Pyridoxal phosphate</keyword>
<comment type="similarity">
    <text evidence="2">Belongs to the threonine aldolase family.</text>
</comment>
<comment type="cofactor">
    <cofactor evidence="1">
        <name>pyridoxal 5'-phosphate</name>
        <dbReference type="ChEBI" id="CHEBI:597326"/>
    </cofactor>
</comment>
<dbReference type="InterPro" id="IPR001597">
    <property type="entry name" value="ArAA_b-elim_lyase/Thr_aldolase"/>
</dbReference>
<evidence type="ECO:0000313" key="6">
    <source>
        <dbReference type="Proteomes" id="UP000824078"/>
    </source>
</evidence>
<organism evidence="5 6">
    <name type="scientific">Candidatus Coprovicinus avistercoris</name>
    <dbReference type="NCBI Taxonomy" id="2840754"/>
    <lineage>
        <taxon>Bacteria</taxon>
        <taxon>Bacillati</taxon>
        <taxon>Actinomycetota</taxon>
        <taxon>Coriobacteriia</taxon>
        <taxon>Coriobacteriales</taxon>
        <taxon>Coriobacteriaceae</taxon>
        <taxon>Coriobacteriaceae incertae sedis</taxon>
        <taxon>Candidatus Coprovicinus</taxon>
    </lineage>
</organism>
<dbReference type="SUPFAM" id="SSF53383">
    <property type="entry name" value="PLP-dependent transferases"/>
    <property type="match status" value="1"/>
</dbReference>
<dbReference type="InterPro" id="IPR015424">
    <property type="entry name" value="PyrdxlP-dep_Trfase"/>
</dbReference>
<dbReference type="GO" id="GO:0006520">
    <property type="term" value="P:amino acid metabolic process"/>
    <property type="evidence" value="ECO:0007669"/>
    <property type="project" value="InterPro"/>
</dbReference>
<protein>
    <recommendedName>
        <fullName evidence="4">Aromatic amino acid beta-eliminating lyase/threonine aldolase domain-containing protein</fullName>
    </recommendedName>
</protein>